<protein>
    <submittedName>
        <fullName evidence="4">Thioesterase domain-containing protein</fullName>
    </submittedName>
</protein>
<dbReference type="Gene3D" id="3.40.50.1820">
    <property type="entry name" value="alpha/beta hydrolase"/>
    <property type="match status" value="1"/>
</dbReference>
<evidence type="ECO:0000259" key="3">
    <source>
        <dbReference type="SMART" id="SM00824"/>
    </source>
</evidence>
<gene>
    <name evidence="4" type="ORF">EV192_103438</name>
</gene>
<dbReference type="Proteomes" id="UP000295680">
    <property type="component" value="Unassembled WGS sequence"/>
</dbReference>
<proteinExistence type="inferred from homology"/>
<reference evidence="4 5" key="1">
    <citation type="submission" date="2019-03" db="EMBL/GenBank/DDBJ databases">
        <title>Genomic Encyclopedia of Type Strains, Phase IV (KMG-IV): sequencing the most valuable type-strain genomes for metagenomic binning, comparative biology and taxonomic classification.</title>
        <authorList>
            <person name="Goeker M."/>
        </authorList>
    </citation>
    <scope>NUCLEOTIDE SEQUENCE [LARGE SCALE GENOMIC DNA]</scope>
    <source>
        <strain evidence="4 5">DSM 45934</strain>
    </source>
</reference>
<name>A0A4R2JPD8_9PSEU</name>
<comment type="caution">
    <text evidence="4">The sequence shown here is derived from an EMBL/GenBank/DDBJ whole genome shotgun (WGS) entry which is preliminary data.</text>
</comment>
<dbReference type="InterPro" id="IPR029058">
    <property type="entry name" value="AB_hydrolase_fold"/>
</dbReference>
<dbReference type="GO" id="GO:0016787">
    <property type="term" value="F:hydrolase activity"/>
    <property type="evidence" value="ECO:0007669"/>
    <property type="project" value="UniProtKB-KW"/>
</dbReference>
<dbReference type="InterPro" id="IPR012223">
    <property type="entry name" value="TEII"/>
</dbReference>
<evidence type="ECO:0000256" key="1">
    <source>
        <dbReference type="ARBA" id="ARBA00007169"/>
    </source>
</evidence>
<evidence type="ECO:0000313" key="4">
    <source>
        <dbReference type="EMBL" id="TCO60857.1"/>
    </source>
</evidence>
<dbReference type="GO" id="GO:0008610">
    <property type="term" value="P:lipid biosynthetic process"/>
    <property type="evidence" value="ECO:0007669"/>
    <property type="project" value="TreeGrafter"/>
</dbReference>
<dbReference type="InterPro" id="IPR001031">
    <property type="entry name" value="Thioesterase"/>
</dbReference>
<dbReference type="Pfam" id="PF00975">
    <property type="entry name" value="Thioesterase"/>
    <property type="match status" value="1"/>
</dbReference>
<evidence type="ECO:0000256" key="2">
    <source>
        <dbReference type="ARBA" id="ARBA00022801"/>
    </source>
</evidence>
<keyword evidence="2" id="KW-0378">Hydrolase</keyword>
<dbReference type="OrthoDB" id="2472181at2"/>
<dbReference type="SUPFAM" id="SSF53474">
    <property type="entry name" value="alpha/beta-Hydrolases"/>
    <property type="match status" value="1"/>
</dbReference>
<dbReference type="EMBL" id="SLWS01000003">
    <property type="protein sequence ID" value="TCO60857.1"/>
    <property type="molecule type" value="Genomic_DNA"/>
</dbReference>
<dbReference type="RefSeq" id="WP_132116142.1">
    <property type="nucleotide sequence ID" value="NZ_SLWS01000003.1"/>
</dbReference>
<comment type="similarity">
    <text evidence="1">Belongs to the thioesterase family.</text>
</comment>
<dbReference type="InterPro" id="IPR020802">
    <property type="entry name" value="TesA-like"/>
</dbReference>
<dbReference type="PANTHER" id="PTHR11487">
    <property type="entry name" value="THIOESTERASE"/>
    <property type="match status" value="1"/>
</dbReference>
<keyword evidence="5" id="KW-1185">Reference proteome</keyword>
<dbReference type="AlphaFoldDB" id="A0A4R2JPD8"/>
<dbReference type="PANTHER" id="PTHR11487:SF0">
    <property type="entry name" value="S-ACYL FATTY ACID SYNTHASE THIOESTERASE, MEDIUM CHAIN"/>
    <property type="match status" value="1"/>
</dbReference>
<evidence type="ECO:0000313" key="5">
    <source>
        <dbReference type="Proteomes" id="UP000295680"/>
    </source>
</evidence>
<organism evidence="4 5">
    <name type="scientific">Actinocrispum wychmicini</name>
    <dbReference type="NCBI Taxonomy" id="1213861"/>
    <lineage>
        <taxon>Bacteria</taxon>
        <taxon>Bacillati</taxon>
        <taxon>Actinomycetota</taxon>
        <taxon>Actinomycetes</taxon>
        <taxon>Pseudonocardiales</taxon>
        <taxon>Pseudonocardiaceae</taxon>
        <taxon>Actinocrispum</taxon>
    </lineage>
</organism>
<accession>A0A4R2JPD8</accession>
<sequence>MPSVDDKRRALLARRLRERADRPQGTGQTRAAGLAECVIPLRAGEGTPLFLLPAVGGGAGPYVALVEHLPPGRPVYGLESPGLHGQSIVYKLDELAAVYLDLITGIRPDGPYLLCGWSVGGVVAQEIAVRLRERAADVPLVVMLDSALAPSEPPPDDTTVLGWFAEDLSATLRAEPPDLAFLHALPEDERTDGLIEALENAGTVPSGIRAEMRQRIAAFAGNARAYRSWRPRPVDVPVTFVLAEDTDAGEVDRWRPYASAVTCLPVPGAHHTMLQHPDLDKVVDALSRCLGEADPRSP</sequence>
<feature type="domain" description="Thioesterase TesA-like" evidence="3">
    <location>
        <begin position="50"/>
        <end position="290"/>
    </location>
</feature>
<dbReference type="SMART" id="SM00824">
    <property type="entry name" value="PKS_TE"/>
    <property type="match status" value="1"/>
</dbReference>